<dbReference type="EMBL" id="JBHUPE010000004">
    <property type="protein sequence ID" value="MFD2904420.1"/>
    <property type="molecule type" value="Genomic_DNA"/>
</dbReference>
<evidence type="ECO:0000313" key="3">
    <source>
        <dbReference type="EMBL" id="MFD2904420.1"/>
    </source>
</evidence>
<evidence type="ECO:0000313" key="4">
    <source>
        <dbReference type="Proteomes" id="UP001597509"/>
    </source>
</evidence>
<reference evidence="4" key="1">
    <citation type="journal article" date="2019" name="Int. J. Syst. Evol. Microbiol.">
        <title>The Global Catalogue of Microorganisms (GCM) 10K type strain sequencing project: providing services to taxonomists for standard genome sequencing and annotation.</title>
        <authorList>
            <consortium name="The Broad Institute Genomics Platform"/>
            <consortium name="The Broad Institute Genome Sequencing Center for Infectious Disease"/>
            <person name="Wu L."/>
            <person name="Ma J."/>
        </authorList>
    </citation>
    <scope>NUCLEOTIDE SEQUENCE [LARGE SCALE GENOMIC DNA]</scope>
    <source>
        <strain evidence="4">KCTC 22209</strain>
    </source>
</reference>
<feature type="signal peptide" evidence="2">
    <location>
        <begin position="1"/>
        <end position="19"/>
    </location>
</feature>
<protein>
    <recommendedName>
        <fullName evidence="5">Cell wall surface anchor family protein</fullName>
    </recommendedName>
</protein>
<dbReference type="Proteomes" id="UP001597509">
    <property type="component" value="Unassembled WGS sequence"/>
</dbReference>
<keyword evidence="2" id="KW-0732">Signal</keyword>
<evidence type="ECO:0008006" key="5">
    <source>
        <dbReference type="Google" id="ProtNLM"/>
    </source>
</evidence>
<name>A0ABW5YVZ7_9SPHI</name>
<accession>A0ABW5YVZ7</accession>
<dbReference type="RefSeq" id="WP_380920385.1">
    <property type="nucleotide sequence ID" value="NZ_JBHUPE010000004.1"/>
</dbReference>
<feature type="coiled-coil region" evidence="1">
    <location>
        <begin position="257"/>
        <end position="284"/>
    </location>
</feature>
<comment type="caution">
    <text evidence="3">The sequence shown here is derived from an EMBL/GenBank/DDBJ whole genome shotgun (WGS) entry which is preliminary data.</text>
</comment>
<keyword evidence="4" id="KW-1185">Reference proteome</keyword>
<proteinExistence type="predicted"/>
<keyword evidence="1" id="KW-0175">Coiled coil</keyword>
<organism evidence="3 4">
    <name type="scientific">Sphingobacterium anhuiense</name>
    <dbReference type="NCBI Taxonomy" id="493780"/>
    <lineage>
        <taxon>Bacteria</taxon>
        <taxon>Pseudomonadati</taxon>
        <taxon>Bacteroidota</taxon>
        <taxon>Sphingobacteriia</taxon>
        <taxon>Sphingobacteriales</taxon>
        <taxon>Sphingobacteriaceae</taxon>
        <taxon>Sphingobacterium</taxon>
    </lineage>
</organism>
<sequence length="284" mass="31783">MKKITLFLLLGLGTNAVLAQTNTFPTTGNVGIGTSSPTKNLDVIGTVKANEINFPATLYNFDSAPRTQLGAMSIKLFDDYFTYRPGGVSPGSNRYGTLLAMYGRLSHWQSDMYFGADDKRMYFRISQWNNGASENGTGQFNNWRVVLDSHSDVKSTGKLLVSGTGNHIISNGNVGIGTESPKEKLSVNGNIRAHQIKVETANWPDYVFKDDYKLKSLSETEKFIQRNGHLPEVPKAEIIEKEGYSLNEMDKILLKKIEELTLHLIEKDKRIQALEENMKKINQK</sequence>
<evidence type="ECO:0000256" key="1">
    <source>
        <dbReference type="SAM" id="Coils"/>
    </source>
</evidence>
<feature type="chain" id="PRO_5046048056" description="Cell wall surface anchor family protein" evidence="2">
    <location>
        <begin position="20"/>
        <end position="284"/>
    </location>
</feature>
<gene>
    <name evidence="3" type="ORF">ACFS6I_10825</name>
</gene>
<evidence type="ECO:0000256" key="2">
    <source>
        <dbReference type="SAM" id="SignalP"/>
    </source>
</evidence>